<dbReference type="PANTHER" id="PTHR37038:SF14">
    <property type="entry name" value="TRANSCRIPTIONAL ACTIVATOR"/>
    <property type="match status" value="1"/>
</dbReference>
<sequence length="292" mass="34228">MMSGLGKAIMQRRIAKKMSRNRLAAGICSPNAVQKIELYGTIPRFDTLAKLLAKLNCSIDEVWQEANVENYSEYTTIRKEIAYYNKKHNYIHVEHLINGIDPEIYNSLPLDEQQYLLYNQAAVLLKVHGKTDEACTVAENALELTLIAEGDRFSENEMLLINLITSIRQNDYFWYLLKKAYIYYLNDRINIADKTYMTIANGMLQYYFKNQEWQKLLEVSIETEEDGLEEDMLMYVTNIWFSKGVALYKLNSCDKGREYIKNAMEHCLLLKQMRNYNYFQQHLVNLGINIKE</sequence>
<gene>
    <name evidence="2" type="ORF">FEZ08_01725</name>
</gene>
<dbReference type="InterPro" id="IPR001387">
    <property type="entry name" value="Cro/C1-type_HTH"/>
</dbReference>
<dbReference type="AlphaFoldDB" id="A0A5R8QHU3"/>
<evidence type="ECO:0000313" key="2">
    <source>
        <dbReference type="EMBL" id="TLG77364.1"/>
    </source>
</evidence>
<dbReference type="OrthoDB" id="1855220at2"/>
<evidence type="ECO:0000313" key="3">
    <source>
        <dbReference type="Proteomes" id="UP000306912"/>
    </source>
</evidence>
<dbReference type="CDD" id="cd00093">
    <property type="entry name" value="HTH_XRE"/>
    <property type="match status" value="1"/>
</dbReference>
<dbReference type="InParanoid" id="A0A5R8QHU3"/>
<protein>
    <submittedName>
        <fullName evidence="2">Helix-turn-helix transcriptional regulator</fullName>
    </submittedName>
</protein>
<proteinExistence type="predicted"/>
<dbReference type="GO" id="GO:0003677">
    <property type="term" value="F:DNA binding"/>
    <property type="evidence" value="ECO:0007669"/>
    <property type="project" value="InterPro"/>
</dbReference>
<dbReference type="InterPro" id="IPR010982">
    <property type="entry name" value="Lambda_DNA-bd_dom_sf"/>
</dbReference>
<dbReference type="EMBL" id="VBWP01000001">
    <property type="protein sequence ID" value="TLG77364.1"/>
    <property type="molecule type" value="Genomic_DNA"/>
</dbReference>
<organism evidence="2 3">
    <name type="scientific">Culicoidibacter larvae</name>
    <dbReference type="NCBI Taxonomy" id="2579976"/>
    <lineage>
        <taxon>Bacteria</taxon>
        <taxon>Bacillati</taxon>
        <taxon>Bacillota</taxon>
        <taxon>Culicoidibacteria</taxon>
        <taxon>Culicoidibacterales</taxon>
        <taxon>Culicoidibacteraceae</taxon>
        <taxon>Culicoidibacter</taxon>
    </lineage>
</organism>
<name>A0A5R8QHU3_9FIRM</name>
<keyword evidence="3" id="KW-1185">Reference proteome</keyword>
<accession>A0A5R8QHU3</accession>
<dbReference type="Gene3D" id="1.25.40.10">
    <property type="entry name" value="Tetratricopeptide repeat domain"/>
    <property type="match status" value="1"/>
</dbReference>
<dbReference type="SMART" id="SM00530">
    <property type="entry name" value="HTH_XRE"/>
    <property type="match status" value="1"/>
</dbReference>
<dbReference type="PROSITE" id="PS50943">
    <property type="entry name" value="HTH_CROC1"/>
    <property type="match status" value="1"/>
</dbReference>
<feature type="domain" description="HTH cro/C1-type" evidence="1">
    <location>
        <begin position="9"/>
        <end position="62"/>
    </location>
</feature>
<comment type="caution">
    <text evidence="2">The sequence shown here is derived from an EMBL/GenBank/DDBJ whole genome shotgun (WGS) entry which is preliminary data.</text>
</comment>
<dbReference type="InterPro" id="IPR011990">
    <property type="entry name" value="TPR-like_helical_dom_sf"/>
</dbReference>
<dbReference type="PANTHER" id="PTHR37038">
    <property type="entry name" value="TRANSCRIPTIONAL REGULATOR-RELATED"/>
    <property type="match status" value="1"/>
</dbReference>
<evidence type="ECO:0000259" key="1">
    <source>
        <dbReference type="PROSITE" id="PS50943"/>
    </source>
</evidence>
<dbReference type="Pfam" id="PF01381">
    <property type="entry name" value="HTH_3"/>
    <property type="match status" value="1"/>
</dbReference>
<dbReference type="Proteomes" id="UP000306912">
    <property type="component" value="Unassembled WGS sequence"/>
</dbReference>
<dbReference type="InterPro" id="IPR053163">
    <property type="entry name" value="HTH-type_regulator_Rgg"/>
</dbReference>
<reference evidence="2 3" key="1">
    <citation type="submission" date="2019-05" db="EMBL/GenBank/DDBJ databases">
        <title>Culicoidintestinum kansasii gen. nov., sp. nov. from the gastrointestinal tract of the biting midge, Culicoides sonorensis.</title>
        <authorList>
            <person name="Neupane S."/>
            <person name="Ghosh A."/>
            <person name="Gunther S."/>
            <person name="Martin K."/>
            <person name="Zurek L."/>
        </authorList>
    </citation>
    <scope>NUCLEOTIDE SEQUENCE [LARGE SCALE GENOMIC DNA]</scope>
    <source>
        <strain evidence="2 3">CS-1</strain>
    </source>
</reference>
<dbReference type="SUPFAM" id="SSF47413">
    <property type="entry name" value="lambda repressor-like DNA-binding domains"/>
    <property type="match status" value="1"/>
</dbReference>